<keyword evidence="3" id="KW-1185">Reference proteome</keyword>
<reference evidence="2 3" key="1">
    <citation type="journal article" date="2009" name="Science">
        <title>Green evolution and dynamic adaptations revealed by genomes of the marine picoeukaryotes Micromonas.</title>
        <authorList>
            <person name="Worden A.Z."/>
            <person name="Lee J.H."/>
            <person name="Mock T."/>
            <person name="Rouze P."/>
            <person name="Simmons M.P."/>
            <person name="Aerts A.L."/>
            <person name="Allen A.E."/>
            <person name="Cuvelier M.L."/>
            <person name="Derelle E."/>
            <person name="Everett M.V."/>
            <person name="Foulon E."/>
            <person name="Grimwood J."/>
            <person name="Gundlach H."/>
            <person name="Henrissat B."/>
            <person name="Napoli C."/>
            <person name="McDonald S.M."/>
            <person name="Parker M.S."/>
            <person name="Rombauts S."/>
            <person name="Salamov A."/>
            <person name="Von Dassow P."/>
            <person name="Badger J.H."/>
            <person name="Coutinho P.M."/>
            <person name="Demir E."/>
            <person name="Dubchak I."/>
            <person name="Gentemann C."/>
            <person name="Eikrem W."/>
            <person name="Gready J.E."/>
            <person name="John U."/>
            <person name="Lanier W."/>
            <person name="Lindquist E.A."/>
            <person name="Lucas S."/>
            <person name="Mayer K.F."/>
            <person name="Moreau H."/>
            <person name="Not F."/>
            <person name="Otillar R."/>
            <person name="Panaud O."/>
            <person name="Pangilinan J."/>
            <person name="Paulsen I."/>
            <person name="Piegu B."/>
            <person name="Poliakov A."/>
            <person name="Robbens S."/>
            <person name="Schmutz J."/>
            <person name="Toulza E."/>
            <person name="Wyss T."/>
            <person name="Zelensky A."/>
            <person name="Zhou K."/>
            <person name="Armbrust E.V."/>
            <person name="Bhattacharya D."/>
            <person name="Goodenough U.W."/>
            <person name="Van de Peer Y."/>
            <person name="Grigoriev I.V."/>
        </authorList>
    </citation>
    <scope>NUCLEOTIDE SEQUENCE [LARGE SCALE GENOMIC DNA]</scope>
    <source>
        <strain evidence="2 3">CCMP1545</strain>
    </source>
</reference>
<dbReference type="OrthoDB" id="10679474at2759"/>
<organism evidence="3">
    <name type="scientific">Micromonas pusilla (strain CCMP1545)</name>
    <name type="common">Picoplanktonic green alga</name>
    <dbReference type="NCBI Taxonomy" id="564608"/>
    <lineage>
        <taxon>Eukaryota</taxon>
        <taxon>Viridiplantae</taxon>
        <taxon>Chlorophyta</taxon>
        <taxon>Mamiellophyceae</taxon>
        <taxon>Mamiellales</taxon>
        <taxon>Mamiellaceae</taxon>
        <taxon>Micromonas</taxon>
    </lineage>
</organism>
<protein>
    <submittedName>
        <fullName evidence="2">Predicted protein</fullName>
    </submittedName>
</protein>
<accession>C1MQ24</accession>
<name>C1MQ24_MICPC</name>
<dbReference type="Proteomes" id="UP000001876">
    <property type="component" value="Unassembled WGS sequence"/>
</dbReference>
<evidence type="ECO:0000256" key="1">
    <source>
        <dbReference type="SAM" id="MobiDB-lite"/>
    </source>
</evidence>
<feature type="compositionally biased region" description="Polar residues" evidence="1">
    <location>
        <begin position="482"/>
        <end position="536"/>
    </location>
</feature>
<dbReference type="AlphaFoldDB" id="C1MQ24"/>
<feature type="region of interest" description="Disordered" evidence="1">
    <location>
        <begin position="482"/>
        <end position="542"/>
    </location>
</feature>
<dbReference type="RefSeq" id="XP_003058050.1">
    <property type="nucleotide sequence ID" value="XM_003058004.1"/>
</dbReference>
<sequence>MNHTRAVVASATAWGKNMASLGQGEVESTDSIKKLISEYMEEHDDVIAHTRKVYEDIEILRSMRKELVAVTVDDPPLPVIDMTGHYEAASLGQAMNCDCPNYPPGVNKNCACPDEGHGLTVIMSLLEEYTKAHDDVIKETVELSRQLDGLRSQRDNIINQSVDNPPLPTIRMVGSKADDEKENAMLGEEELEEFRNSAPTTEITRLIASYTELHDKVIAETKVLASRIAALRWKRGLIIHETVGTNPVPAIDWTGGKDQVTALAYVSGTVDDYAPSYVNSGVEFLNHSMNMESSPVEPAVMPSSTVDCVVPDWCSWEGQKSKPECTCPDNSDNSMPGSTMDSMPGSTMDSMPGSTMDSMPGSTMDSMPGSTMDSIPGSTMDSIPGSTMDSIPGSTMDSIPGSTMDSIPGSTMDSIPGSTMDCVVPDWCSTYPPEMAKEKPECQCPESMHPMPGSMMDSMPGSTMDSMPGSTTVDEFNSDNSTTVDEFNSDNSTTVDEFNSDNSTTVDEFNSDNSTTVDEFNSDNSTTVDEFNSDNATAVPEPEPEDYHYEKIANRAVQGHGASGACDERLYYGNVSGGIQRCEEQCNQCADCKGFVDNRDASPAYCVFKSSSNVYEKSSKDWYGKQ</sequence>
<dbReference type="eggNOG" id="ENOG502SAUE">
    <property type="taxonomic scope" value="Eukaryota"/>
</dbReference>
<proteinExistence type="predicted"/>
<dbReference type="EMBL" id="GG663738">
    <property type="protein sequence ID" value="EEH58001.1"/>
    <property type="molecule type" value="Genomic_DNA"/>
</dbReference>
<feature type="region of interest" description="Disordered" evidence="1">
    <location>
        <begin position="319"/>
        <end position="401"/>
    </location>
</feature>
<dbReference type="KEGG" id="mpp:MICPUCDRAFT_67223"/>
<evidence type="ECO:0000313" key="3">
    <source>
        <dbReference type="Proteomes" id="UP000001876"/>
    </source>
</evidence>
<feature type="compositionally biased region" description="Polar residues" evidence="1">
    <location>
        <begin position="328"/>
        <end position="401"/>
    </location>
</feature>
<evidence type="ECO:0000313" key="2">
    <source>
        <dbReference type="EMBL" id="EEH58001.1"/>
    </source>
</evidence>
<gene>
    <name evidence="2" type="ORF">MICPUCDRAFT_67223</name>
</gene>
<dbReference type="GeneID" id="9683137"/>